<feature type="region of interest" description="Disordered" evidence="1">
    <location>
        <begin position="1"/>
        <end position="132"/>
    </location>
</feature>
<feature type="region of interest" description="Disordered" evidence="1">
    <location>
        <begin position="965"/>
        <end position="986"/>
    </location>
</feature>
<feature type="compositionally biased region" description="Basic and acidic residues" evidence="1">
    <location>
        <begin position="595"/>
        <end position="611"/>
    </location>
</feature>
<comment type="caution">
    <text evidence="2">The sequence shown here is derived from an EMBL/GenBank/DDBJ whole genome shotgun (WGS) entry which is preliminary data.</text>
</comment>
<dbReference type="AlphaFoldDB" id="A0A9P6G1S5"/>
<feature type="compositionally biased region" description="Basic and acidic residues" evidence="1">
    <location>
        <begin position="539"/>
        <end position="576"/>
    </location>
</feature>
<feature type="compositionally biased region" description="Basic and acidic residues" evidence="1">
    <location>
        <begin position="492"/>
        <end position="529"/>
    </location>
</feature>
<feature type="compositionally biased region" description="Basic and acidic residues" evidence="1">
    <location>
        <begin position="184"/>
        <end position="193"/>
    </location>
</feature>
<evidence type="ECO:0000256" key="1">
    <source>
        <dbReference type="SAM" id="MobiDB-lite"/>
    </source>
</evidence>
<feature type="compositionally biased region" description="Basic and acidic residues" evidence="1">
    <location>
        <begin position="976"/>
        <end position="986"/>
    </location>
</feature>
<feature type="compositionally biased region" description="Basic residues" evidence="1">
    <location>
        <begin position="577"/>
        <end position="587"/>
    </location>
</feature>
<feature type="compositionally biased region" description="Low complexity" evidence="1">
    <location>
        <begin position="289"/>
        <end position="309"/>
    </location>
</feature>
<feature type="compositionally biased region" description="Basic and acidic residues" evidence="1">
    <location>
        <begin position="210"/>
        <end position="239"/>
    </location>
</feature>
<dbReference type="Proteomes" id="UP000780801">
    <property type="component" value="Unassembled WGS sequence"/>
</dbReference>
<feature type="compositionally biased region" description="Basic and acidic residues" evidence="1">
    <location>
        <begin position="408"/>
        <end position="421"/>
    </location>
</feature>
<sequence>MEMIRKLPTVTSPTVPEWPTALTPSRPLTGGKQPGKVPEVPPNLVATSDDEDHNDHMNGDHGVDYGMKDHLRKDSESESEISDTVHHSRTTTSDGEADDQPKKSAGKRLFKNTESPMDRLGDKGFEESSWAGEHCSLLSSKEIRKLPRHLGEMTLSEAPVVVKIKIPSSLVSSLKAKGEERLLAIKSSPKDRGLPSAGDSVNKESPFLENNKKGAEKLGNKKPRDMSPEATRSDTSTKRRTEKKRNRIRASDDSESDAATHGDSKRALTGSKSTRSKDPRNGLLRRSQHASAPPLHSASSSGSSSSDSGNEVGHKDGESEKRSRTKERTAAASSSPSKLSHGKDQRGRQSLSAADQDMNSEGQQSSKNAMALRPSSGQSEATLEGLERRRRSISSDPYLDHKPKRRHVDVGSNRDAKEGHMKAPLLASRGSSKDRAGRRSSSVIDDSSRNRNDDHSSKGRTDKAKSADPRSRSQTPRSQSHSRSKSPGKAGSRQESRTRERREHGEAKDSKRQGHLAFSRDDTGRDRSSSSRPSKRRERSQDRNRDRERDRDRDRDRDRTGSYRDHEQSRDRERTRAKSRSHSRSRSTTHNSSSVKRDGDDKNQYSQEGRRSSSAYISGRRPSQSTGRSTTASTTSATDPSSTGNDSAVKTGMDLESSSQGTAARASIEDYHRKRLSIAGASGSGSEKVDTSKKGDASPAFSTPGKTGLTVVEAGPSTTMSKQVVNPETKIDFLQESERHLSAAVHLKRKADETMGVHKNPRLSAILYFLSATSFMTAYQYKDRHIGQVYRHRRELAEHESMITWDTMRQFTTALTNQCRSNRLHGLDGLSAMLEMLVYYKCHNYHARRLRQELKSNKEFLTIKQRSDSAALGSEETPAATIVISKDLAARLMQHTEDWTQLQRRVEECNQWLTPTIAKQSFPETFKRWCFHLLNQAAGVSGAKEGADGCDPTVAGSVAVGEMVTTQSEEGAADTTEERYGDEKPGKPMIRWPLGTYMKLQEIIVFAKEALHEYQKRNGLEFDMSTLPTPRS</sequence>
<feature type="compositionally biased region" description="Basic and acidic residues" evidence="1">
    <location>
        <begin position="687"/>
        <end position="696"/>
    </location>
</feature>
<feature type="compositionally biased region" description="Basic and acidic residues" evidence="1">
    <location>
        <begin position="312"/>
        <end position="329"/>
    </location>
</feature>
<protein>
    <submittedName>
        <fullName evidence="2">Uncharacterized protein</fullName>
    </submittedName>
</protein>
<dbReference type="EMBL" id="JAABOA010000344">
    <property type="protein sequence ID" value="KAF9584720.1"/>
    <property type="molecule type" value="Genomic_DNA"/>
</dbReference>
<reference evidence="2" key="1">
    <citation type="journal article" date="2020" name="Fungal Divers.">
        <title>Resolving the Mortierellaceae phylogeny through synthesis of multi-gene phylogenetics and phylogenomics.</title>
        <authorList>
            <person name="Vandepol N."/>
            <person name="Liber J."/>
            <person name="Desiro A."/>
            <person name="Na H."/>
            <person name="Kennedy M."/>
            <person name="Barry K."/>
            <person name="Grigoriev I.V."/>
            <person name="Miller A.N."/>
            <person name="O'Donnell K."/>
            <person name="Stajich J.E."/>
            <person name="Bonito G."/>
        </authorList>
    </citation>
    <scope>NUCLEOTIDE SEQUENCE</scope>
    <source>
        <strain evidence="2">KOD1015</strain>
    </source>
</reference>
<feature type="region of interest" description="Disordered" evidence="1">
    <location>
        <begin position="679"/>
        <end position="712"/>
    </location>
</feature>
<feature type="compositionally biased region" description="Basic and acidic residues" evidence="1">
    <location>
        <begin position="116"/>
        <end position="126"/>
    </location>
</feature>
<gene>
    <name evidence="2" type="ORF">BGW38_005425</name>
</gene>
<keyword evidence="3" id="KW-1185">Reference proteome</keyword>
<feature type="compositionally biased region" description="Polar residues" evidence="1">
    <location>
        <begin position="348"/>
        <end position="368"/>
    </location>
</feature>
<organism evidence="2 3">
    <name type="scientific">Lunasporangiospora selenospora</name>
    <dbReference type="NCBI Taxonomy" id="979761"/>
    <lineage>
        <taxon>Eukaryota</taxon>
        <taxon>Fungi</taxon>
        <taxon>Fungi incertae sedis</taxon>
        <taxon>Mucoromycota</taxon>
        <taxon>Mortierellomycotina</taxon>
        <taxon>Mortierellomycetes</taxon>
        <taxon>Mortierellales</taxon>
        <taxon>Mortierellaceae</taxon>
        <taxon>Lunasporangiospora</taxon>
    </lineage>
</organism>
<dbReference type="OrthoDB" id="2429992at2759"/>
<feature type="compositionally biased region" description="Basic and acidic residues" evidence="1">
    <location>
        <begin position="446"/>
        <end position="471"/>
    </location>
</feature>
<feature type="compositionally biased region" description="Basic and acidic residues" evidence="1">
    <location>
        <begin position="53"/>
        <end position="76"/>
    </location>
</feature>
<feature type="compositionally biased region" description="Low complexity" evidence="1">
    <location>
        <begin position="623"/>
        <end position="643"/>
    </location>
</feature>
<accession>A0A9P6G1S5</accession>
<evidence type="ECO:0000313" key="3">
    <source>
        <dbReference type="Proteomes" id="UP000780801"/>
    </source>
</evidence>
<evidence type="ECO:0000313" key="2">
    <source>
        <dbReference type="EMBL" id="KAF9584720.1"/>
    </source>
</evidence>
<proteinExistence type="predicted"/>
<feature type="region of interest" description="Disordered" evidence="1">
    <location>
        <begin position="184"/>
        <end position="667"/>
    </location>
</feature>
<name>A0A9P6G1S5_9FUNG</name>